<dbReference type="InterPro" id="IPR036259">
    <property type="entry name" value="MFS_trans_sf"/>
</dbReference>
<feature type="transmembrane region" description="Helical" evidence="1">
    <location>
        <begin position="358"/>
        <end position="379"/>
    </location>
</feature>
<feature type="transmembrane region" description="Helical" evidence="1">
    <location>
        <begin position="146"/>
        <end position="167"/>
    </location>
</feature>
<protein>
    <recommendedName>
        <fullName evidence="3">MFS transporter</fullName>
    </recommendedName>
</protein>
<dbReference type="EMBL" id="CP121196">
    <property type="protein sequence ID" value="XBH18215.1"/>
    <property type="molecule type" value="Genomic_DNA"/>
</dbReference>
<name>A0AAU7DMD6_9BACT</name>
<keyword evidence="1" id="KW-0812">Transmembrane</keyword>
<feature type="transmembrane region" description="Helical" evidence="1">
    <location>
        <begin position="49"/>
        <end position="70"/>
    </location>
</feature>
<feature type="transmembrane region" description="Helical" evidence="1">
    <location>
        <begin position="293"/>
        <end position="322"/>
    </location>
</feature>
<feature type="transmembrane region" description="Helical" evidence="1">
    <location>
        <begin position="182"/>
        <end position="201"/>
    </location>
</feature>
<evidence type="ECO:0000256" key="1">
    <source>
        <dbReference type="SAM" id="Phobius"/>
    </source>
</evidence>
<evidence type="ECO:0000313" key="2">
    <source>
        <dbReference type="EMBL" id="XBH18215.1"/>
    </source>
</evidence>
<organism evidence="2">
    <name type="scientific">Telmatobacter sp. DSM 110680</name>
    <dbReference type="NCBI Taxonomy" id="3036704"/>
    <lineage>
        <taxon>Bacteria</taxon>
        <taxon>Pseudomonadati</taxon>
        <taxon>Acidobacteriota</taxon>
        <taxon>Terriglobia</taxon>
        <taxon>Terriglobales</taxon>
        <taxon>Acidobacteriaceae</taxon>
        <taxon>Telmatobacter</taxon>
    </lineage>
</organism>
<proteinExistence type="predicted"/>
<feature type="transmembrane region" description="Helical" evidence="1">
    <location>
        <begin position="263"/>
        <end position="281"/>
    </location>
</feature>
<reference evidence="2" key="1">
    <citation type="submission" date="2023-03" db="EMBL/GenBank/DDBJ databases">
        <title>Edaphobacter sp.</title>
        <authorList>
            <person name="Huber K.J."/>
            <person name="Papendorf J."/>
            <person name="Pilke C."/>
            <person name="Bunk B."/>
            <person name="Sproeer C."/>
            <person name="Pester M."/>
        </authorList>
    </citation>
    <scope>NUCLEOTIDE SEQUENCE</scope>
    <source>
        <strain evidence="2">DSM 110680</strain>
    </source>
</reference>
<feature type="transmembrane region" description="Helical" evidence="1">
    <location>
        <begin position="107"/>
        <end position="125"/>
    </location>
</feature>
<dbReference type="SUPFAM" id="SSF103473">
    <property type="entry name" value="MFS general substrate transporter"/>
    <property type="match status" value="1"/>
</dbReference>
<dbReference type="RefSeq" id="WP_348263438.1">
    <property type="nucleotide sequence ID" value="NZ_CP121196.1"/>
</dbReference>
<evidence type="ECO:0008006" key="3">
    <source>
        <dbReference type="Google" id="ProtNLM"/>
    </source>
</evidence>
<keyword evidence="1" id="KW-0472">Membrane</keyword>
<accession>A0AAU7DMD6</accession>
<dbReference type="Gene3D" id="1.20.1250.20">
    <property type="entry name" value="MFS general substrate transporter like domains"/>
    <property type="match status" value="1"/>
</dbReference>
<feature type="transmembrane region" description="Helical" evidence="1">
    <location>
        <begin position="20"/>
        <end position="43"/>
    </location>
</feature>
<sequence>MNRLRKEFEVFRSCSRSMQILMVSNMMYALVLPVIEIFVAAYVMRNSRAVAKVVTYQLSIYAATPLAFYINGKLLGRIGAKHLYAAGMLLSGVAMMLMMQLSILTPIGVATSGFTMGLATGLFWANRGFLALTATEDSNRNYYYGIENFVATLAAVAVPASIGWFISGTTLYGWLGGIPNRAYHIVAMVVFGLTILAAGILERGTFRNPKHTRFVYFRFHRLWWRMLELALLKGLAQGYIVTAPAMLIMLLVGQEGTLGATQAIGGVFTACIMYTVGRIAAPKHRIIVFSAALLLFFLGAIANTLLFNAVGVLIFIACLLLAKPLLDLAYYPIQLQVIDVVSRLEERNEYAYIFNHEFGLFTGRCLGCGLFLAIAYGWSGNAALKYALPVIALLQLLSIRVAGQIFRGLAAAGTTSTAASFTGLTSEA</sequence>
<feature type="transmembrane region" description="Helical" evidence="1">
    <location>
        <begin position="222"/>
        <end position="251"/>
    </location>
</feature>
<feature type="transmembrane region" description="Helical" evidence="1">
    <location>
        <begin position="82"/>
        <end position="101"/>
    </location>
</feature>
<gene>
    <name evidence="2" type="ORF">P8935_02520</name>
</gene>
<dbReference type="AlphaFoldDB" id="A0AAU7DMD6"/>
<keyword evidence="1" id="KW-1133">Transmembrane helix</keyword>